<keyword evidence="1" id="KW-0472">Membrane</keyword>
<sequence>MWARRLLVRVRQRVPPGLRLILGLLFIAGGFLAILPVFGLWMLPLGVAIAALDVVPFVRWLRGRRRR</sequence>
<dbReference type="RefSeq" id="WP_168621816.1">
    <property type="nucleotide sequence ID" value="NZ_JAAZQQ010000001.1"/>
</dbReference>
<keyword evidence="1" id="KW-1133">Transmembrane helix</keyword>
<feature type="transmembrane region" description="Helical" evidence="1">
    <location>
        <begin position="20"/>
        <end position="38"/>
    </location>
</feature>
<accession>A0A7X6GYG1</accession>
<name>A0A7X6GYG1_9RHOB</name>
<dbReference type="AlphaFoldDB" id="A0A7X6GYG1"/>
<keyword evidence="3" id="KW-1185">Reference proteome</keyword>
<dbReference type="Proteomes" id="UP000526408">
    <property type="component" value="Unassembled WGS sequence"/>
</dbReference>
<organism evidence="2 3">
    <name type="scientific">Roseicyclus persicicus</name>
    <dbReference type="NCBI Taxonomy" id="2650661"/>
    <lineage>
        <taxon>Bacteria</taxon>
        <taxon>Pseudomonadati</taxon>
        <taxon>Pseudomonadota</taxon>
        <taxon>Alphaproteobacteria</taxon>
        <taxon>Rhodobacterales</taxon>
        <taxon>Roseobacteraceae</taxon>
        <taxon>Roseicyclus</taxon>
    </lineage>
</organism>
<keyword evidence="1" id="KW-0812">Transmembrane</keyword>
<evidence type="ECO:0000313" key="2">
    <source>
        <dbReference type="EMBL" id="NKX43447.1"/>
    </source>
</evidence>
<gene>
    <name evidence="2" type="ORF">HCU73_02505</name>
</gene>
<evidence type="ECO:0000313" key="3">
    <source>
        <dbReference type="Proteomes" id="UP000526408"/>
    </source>
</evidence>
<proteinExistence type="predicted"/>
<protein>
    <submittedName>
        <fullName evidence="2">Uncharacterized protein</fullName>
    </submittedName>
</protein>
<evidence type="ECO:0000256" key="1">
    <source>
        <dbReference type="SAM" id="Phobius"/>
    </source>
</evidence>
<dbReference type="EMBL" id="JAAZQQ010000001">
    <property type="protein sequence ID" value="NKX43447.1"/>
    <property type="molecule type" value="Genomic_DNA"/>
</dbReference>
<reference evidence="2 3" key="1">
    <citation type="submission" date="2020-04" db="EMBL/GenBank/DDBJ databases">
        <authorList>
            <person name="Yoon J."/>
        </authorList>
    </citation>
    <scope>NUCLEOTIDE SEQUENCE [LARGE SCALE GENOMIC DNA]</scope>
    <source>
        <strain evidence="2 3">KMU-115</strain>
    </source>
</reference>
<comment type="caution">
    <text evidence="2">The sequence shown here is derived from an EMBL/GenBank/DDBJ whole genome shotgun (WGS) entry which is preliminary data.</text>
</comment>
<feature type="transmembrane region" description="Helical" evidence="1">
    <location>
        <begin position="44"/>
        <end position="61"/>
    </location>
</feature>